<accession>A0AAV4P5X6</accession>
<keyword evidence="2" id="KW-1185">Reference proteome</keyword>
<proteinExistence type="predicted"/>
<organism evidence="1 2">
    <name type="scientific">Caerostris darwini</name>
    <dbReference type="NCBI Taxonomy" id="1538125"/>
    <lineage>
        <taxon>Eukaryota</taxon>
        <taxon>Metazoa</taxon>
        <taxon>Ecdysozoa</taxon>
        <taxon>Arthropoda</taxon>
        <taxon>Chelicerata</taxon>
        <taxon>Arachnida</taxon>
        <taxon>Araneae</taxon>
        <taxon>Araneomorphae</taxon>
        <taxon>Entelegynae</taxon>
        <taxon>Araneoidea</taxon>
        <taxon>Araneidae</taxon>
        <taxon>Caerostris</taxon>
    </lineage>
</organism>
<dbReference type="AlphaFoldDB" id="A0AAV4P5X6"/>
<evidence type="ECO:0000313" key="1">
    <source>
        <dbReference type="EMBL" id="GIX92059.1"/>
    </source>
</evidence>
<protein>
    <submittedName>
        <fullName evidence="1">Uncharacterized protein</fullName>
    </submittedName>
</protein>
<dbReference type="Proteomes" id="UP001054837">
    <property type="component" value="Unassembled WGS sequence"/>
</dbReference>
<reference evidence="1 2" key="1">
    <citation type="submission" date="2021-06" db="EMBL/GenBank/DDBJ databases">
        <title>Caerostris darwini draft genome.</title>
        <authorList>
            <person name="Kono N."/>
            <person name="Arakawa K."/>
        </authorList>
    </citation>
    <scope>NUCLEOTIDE SEQUENCE [LARGE SCALE GENOMIC DNA]</scope>
</reference>
<dbReference type="EMBL" id="BPLQ01002369">
    <property type="protein sequence ID" value="GIX92059.1"/>
    <property type="molecule type" value="Genomic_DNA"/>
</dbReference>
<sequence>MSWCDSFRNCSDESDEAYCKKASTSNENPNKCSDDSSNAMMDLAYLQMADAMDMLLATTDLTKRTVPIVMVMT</sequence>
<comment type="caution">
    <text evidence="1">The sequence shown here is derived from an EMBL/GenBank/DDBJ whole genome shotgun (WGS) entry which is preliminary data.</text>
</comment>
<name>A0AAV4P5X6_9ARAC</name>
<evidence type="ECO:0000313" key="2">
    <source>
        <dbReference type="Proteomes" id="UP001054837"/>
    </source>
</evidence>
<gene>
    <name evidence="1" type="ORF">CDAR_309171</name>
</gene>